<protein>
    <submittedName>
        <fullName evidence="2">Uncharacterized protein</fullName>
    </submittedName>
</protein>
<reference evidence="2 3" key="1">
    <citation type="submission" date="2016-07" db="EMBL/GenBank/DDBJ databases">
        <title>Pervasive Adenine N6-methylation of Active Genes in Fungi.</title>
        <authorList>
            <consortium name="DOE Joint Genome Institute"/>
            <person name="Mondo S.J."/>
            <person name="Dannebaum R.O."/>
            <person name="Kuo R.C."/>
            <person name="Labutti K."/>
            <person name="Haridas S."/>
            <person name="Kuo A."/>
            <person name="Salamov A."/>
            <person name="Ahrendt S.R."/>
            <person name="Lipzen A."/>
            <person name="Sullivan W."/>
            <person name="Andreopoulos W.B."/>
            <person name="Clum A."/>
            <person name="Lindquist E."/>
            <person name="Daum C."/>
            <person name="Ramamoorthy G.K."/>
            <person name="Gryganskyi A."/>
            <person name="Culley D."/>
            <person name="Magnuson J.K."/>
            <person name="James T.Y."/>
            <person name="O'Malley M.A."/>
            <person name="Stajich J.E."/>
            <person name="Spatafora J.W."/>
            <person name="Visel A."/>
            <person name="Grigoriev I.V."/>
        </authorList>
    </citation>
    <scope>NUCLEOTIDE SEQUENCE [LARGE SCALE GENOMIC DNA]</scope>
    <source>
        <strain evidence="2 3">NRRL 3301</strain>
    </source>
</reference>
<feature type="region of interest" description="Disordered" evidence="1">
    <location>
        <begin position="73"/>
        <end position="122"/>
    </location>
</feature>
<dbReference type="OrthoDB" id="77656at2759"/>
<evidence type="ECO:0000313" key="3">
    <source>
        <dbReference type="Proteomes" id="UP000242146"/>
    </source>
</evidence>
<feature type="compositionally biased region" description="Low complexity" evidence="1">
    <location>
        <begin position="98"/>
        <end position="107"/>
    </location>
</feature>
<gene>
    <name evidence="2" type="ORF">DM01DRAFT_1405933</name>
</gene>
<dbReference type="EMBL" id="MCGT01000007">
    <property type="protein sequence ID" value="ORX58326.1"/>
    <property type="molecule type" value="Genomic_DNA"/>
</dbReference>
<dbReference type="AlphaFoldDB" id="A0A1X2GPQ1"/>
<evidence type="ECO:0000256" key="1">
    <source>
        <dbReference type="SAM" id="MobiDB-lite"/>
    </source>
</evidence>
<keyword evidence="3" id="KW-1185">Reference proteome</keyword>
<proteinExistence type="predicted"/>
<accession>A0A1X2GPQ1</accession>
<feature type="compositionally biased region" description="Low complexity" evidence="1">
    <location>
        <begin position="75"/>
        <end position="90"/>
    </location>
</feature>
<name>A0A1X2GPQ1_9FUNG</name>
<organism evidence="2 3">
    <name type="scientific">Hesseltinella vesiculosa</name>
    <dbReference type="NCBI Taxonomy" id="101127"/>
    <lineage>
        <taxon>Eukaryota</taxon>
        <taxon>Fungi</taxon>
        <taxon>Fungi incertae sedis</taxon>
        <taxon>Mucoromycota</taxon>
        <taxon>Mucoromycotina</taxon>
        <taxon>Mucoromycetes</taxon>
        <taxon>Mucorales</taxon>
        <taxon>Cunninghamellaceae</taxon>
        <taxon>Hesseltinella</taxon>
    </lineage>
</organism>
<evidence type="ECO:0000313" key="2">
    <source>
        <dbReference type="EMBL" id="ORX58326.1"/>
    </source>
</evidence>
<comment type="caution">
    <text evidence="2">The sequence shown here is derived from an EMBL/GenBank/DDBJ whole genome shotgun (WGS) entry which is preliminary data.</text>
</comment>
<sequence length="307" mass="34770">MIAGILTTHIRREKKKKKKVLHQLHRTSTLVTSPTTPTGISDLIRRSFNLPAIHRSSSSFMDPELKEAIRHASMIPSSPTPSSSTPTIIPQDKRLKRSSSSLRDLQSGKFSPTYERSPPSTPWRTRFLGNLVLQKKKKLTVSIKNTILWNPSQDIDSPNHAFHENAIALLTQLCQQYNVHLLIQTNTDEERDQINRLLAPTVRRLVDPSSQIHYCSDEASKLNLVRRLAPSVHVEGGWELDDGECLVRSLRTSVDKLVWIITRRRRTSFNKTNVQPQDQDILASNVELTDAFLDTTLARDAGFPAMD</sequence>
<dbReference type="Proteomes" id="UP000242146">
    <property type="component" value="Unassembled WGS sequence"/>
</dbReference>